<protein>
    <submittedName>
        <fullName evidence="1">Uncharacterized protein</fullName>
    </submittedName>
</protein>
<evidence type="ECO:0000313" key="1">
    <source>
        <dbReference type="EMBL" id="JAD67274.1"/>
    </source>
</evidence>
<proteinExistence type="predicted"/>
<name>A0A0A9BTA8_ARUDO</name>
<accession>A0A0A9BTA8</accession>
<dbReference type="AlphaFoldDB" id="A0A0A9BTA8"/>
<reference evidence="1" key="2">
    <citation type="journal article" date="2015" name="Data Brief">
        <title>Shoot transcriptome of the giant reed, Arundo donax.</title>
        <authorList>
            <person name="Barrero R.A."/>
            <person name="Guerrero F.D."/>
            <person name="Moolhuijzen P."/>
            <person name="Goolsby J.A."/>
            <person name="Tidwell J."/>
            <person name="Bellgard S.E."/>
            <person name="Bellgard M.I."/>
        </authorList>
    </citation>
    <scope>NUCLEOTIDE SEQUENCE</scope>
    <source>
        <tissue evidence="1">Shoot tissue taken approximately 20 cm above the soil surface</tissue>
    </source>
</reference>
<reference evidence="1" key="1">
    <citation type="submission" date="2014-09" db="EMBL/GenBank/DDBJ databases">
        <authorList>
            <person name="Magalhaes I.L.F."/>
            <person name="Oliveira U."/>
            <person name="Santos F.R."/>
            <person name="Vidigal T.H.D.A."/>
            <person name="Brescovit A.D."/>
            <person name="Santos A.J."/>
        </authorList>
    </citation>
    <scope>NUCLEOTIDE SEQUENCE</scope>
    <source>
        <tissue evidence="1">Shoot tissue taken approximately 20 cm above the soil surface</tissue>
    </source>
</reference>
<sequence>MVLKLYFNEISLLSYNRAYSYFKKKDKKTCILIISSSLMIYRKVMNVVSFAKNDSRMAKK</sequence>
<dbReference type="EMBL" id="GBRH01230621">
    <property type="protein sequence ID" value="JAD67274.1"/>
    <property type="molecule type" value="Transcribed_RNA"/>
</dbReference>
<organism evidence="1">
    <name type="scientific">Arundo donax</name>
    <name type="common">Giant reed</name>
    <name type="synonym">Donax arundinaceus</name>
    <dbReference type="NCBI Taxonomy" id="35708"/>
    <lineage>
        <taxon>Eukaryota</taxon>
        <taxon>Viridiplantae</taxon>
        <taxon>Streptophyta</taxon>
        <taxon>Embryophyta</taxon>
        <taxon>Tracheophyta</taxon>
        <taxon>Spermatophyta</taxon>
        <taxon>Magnoliopsida</taxon>
        <taxon>Liliopsida</taxon>
        <taxon>Poales</taxon>
        <taxon>Poaceae</taxon>
        <taxon>PACMAD clade</taxon>
        <taxon>Arundinoideae</taxon>
        <taxon>Arundineae</taxon>
        <taxon>Arundo</taxon>
    </lineage>
</organism>